<comment type="caution">
    <text evidence="2">The sequence shown here is derived from an EMBL/GenBank/DDBJ whole genome shotgun (WGS) entry which is preliminary data.</text>
</comment>
<evidence type="ECO:0000313" key="3">
    <source>
        <dbReference type="Proteomes" id="UP001233999"/>
    </source>
</evidence>
<dbReference type="GO" id="GO:0005886">
    <property type="term" value="C:plasma membrane"/>
    <property type="evidence" value="ECO:0007669"/>
    <property type="project" value="TreeGrafter"/>
</dbReference>
<feature type="region of interest" description="Disordered" evidence="1">
    <location>
        <begin position="394"/>
        <end position="435"/>
    </location>
</feature>
<dbReference type="Proteomes" id="UP001233999">
    <property type="component" value="Unassembled WGS sequence"/>
</dbReference>
<feature type="non-terminal residue" evidence="2">
    <location>
        <position position="1"/>
    </location>
</feature>
<dbReference type="SUPFAM" id="SSF52540">
    <property type="entry name" value="P-loop containing nucleoside triphosphate hydrolases"/>
    <property type="match status" value="1"/>
</dbReference>
<feature type="compositionally biased region" description="Low complexity" evidence="1">
    <location>
        <begin position="504"/>
        <end position="522"/>
    </location>
</feature>
<accession>A0AAD7ZGU9</accession>
<feature type="compositionally biased region" description="Low complexity" evidence="1">
    <location>
        <begin position="470"/>
        <end position="483"/>
    </location>
</feature>
<feature type="compositionally biased region" description="Low complexity" evidence="1">
    <location>
        <begin position="17"/>
        <end position="34"/>
    </location>
</feature>
<feature type="region of interest" description="Disordered" evidence="1">
    <location>
        <begin position="200"/>
        <end position="243"/>
    </location>
</feature>
<dbReference type="EMBL" id="JASPKZ010008348">
    <property type="protein sequence ID" value="KAJ9580308.1"/>
    <property type="molecule type" value="Genomic_DNA"/>
</dbReference>
<feature type="region of interest" description="Disordered" evidence="1">
    <location>
        <begin position="1"/>
        <end position="42"/>
    </location>
</feature>
<dbReference type="PANTHER" id="PTHR45775:SF7">
    <property type="entry name" value="RAD, GEM_KIR FAMILY MEMBER 1, ISOFORM B"/>
    <property type="match status" value="1"/>
</dbReference>
<organism evidence="2 3">
    <name type="scientific">Diploptera punctata</name>
    <name type="common">Pacific beetle cockroach</name>
    <dbReference type="NCBI Taxonomy" id="6984"/>
    <lineage>
        <taxon>Eukaryota</taxon>
        <taxon>Metazoa</taxon>
        <taxon>Ecdysozoa</taxon>
        <taxon>Arthropoda</taxon>
        <taxon>Hexapoda</taxon>
        <taxon>Insecta</taxon>
        <taxon>Pterygota</taxon>
        <taxon>Neoptera</taxon>
        <taxon>Polyneoptera</taxon>
        <taxon>Dictyoptera</taxon>
        <taxon>Blattodea</taxon>
        <taxon>Blaberoidea</taxon>
        <taxon>Blaberidae</taxon>
        <taxon>Diplopterinae</taxon>
        <taxon>Diploptera</taxon>
    </lineage>
</organism>
<sequence>GIGKSPQKGKMTVVQRSGPMSTTSSLSPSATPPSGEHDLISTASSALRRLHFKSAGGSKLNKKHQQTQQPVPKVVIMGSSTTSTSSNNTINTSTDSANTVATMITVTDGDTDTETDKKYNHIDDILSNSLSLEKDEEFMSGSSTEDSNPIPPPPTPLLGAVSKEQHFIFVRTEVEDEEFENHDDDKKISLLKSSIHNNKNVKDDNVVTKSPRSSRRRHKRKTDGAVQAKNSSNLNGHPPPPDLRVDFFSEPGLIPVTSPEEGKPLASTVVLATSSSSTTTVLVKTAGGGCGGEKGVASCGTNITGGSHVVNTTTNPLGIAALPSRQTTATTIVVQQPSVTGGSPTIATVLLKNCGGASAGVTDKQREENMKQLLDVANTLTLQELHDFEMKIECDTGSPHHSRSQSVKTPGSRSNSGRPNYLCLPQQRSRVASMPNTGVEEEYYRLRHFSITGKGVVNRGDSLKSRRSRSNNSVTSSNSSHSTELLTAAVGGAVTGGGSSYPGSARTSATTSLASSRESSTSNPGPTTFRVVMLGSAAVGKSSLINQFMTSEYLHAYDTSLDLSGYQLLIESANVKWLGIKLTALYSKQNLKSSDSMTPLFLFNTFILFLKFLKICYIKRNYCLNWCQIIQYTNRFLVLFQQAIVYVV</sequence>
<dbReference type="Gene3D" id="3.40.50.300">
    <property type="entry name" value="P-loop containing nucleotide triphosphate hydrolases"/>
    <property type="match status" value="1"/>
</dbReference>
<reference evidence="2" key="1">
    <citation type="journal article" date="2023" name="IScience">
        <title>Live-bearing cockroach genome reveals convergent evolutionary mechanisms linked to viviparity in insects and beyond.</title>
        <authorList>
            <person name="Fouks B."/>
            <person name="Harrison M.C."/>
            <person name="Mikhailova A.A."/>
            <person name="Marchal E."/>
            <person name="English S."/>
            <person name="Carruthers M."/>
            <person name="Jennings E.C."/>
            <person name="Chiamaka E.L."/>
            <person name="Frigard R.A."/>
            <person name="Pippel M."/>
            <person name="Attardo G.M."/>
            <person name="Benoit J.B."/>
            <person name="Bornberg-Bauer E."/>
            <person name="Tobe S.S."/>
        </authorList>
    </citation>
    <scope>NUCLEOTIDE SEQUENCE</scope>
    <source>
        <strain evidence="2">Stay&amp;Tobe</strain>
    </source>
</reference>
<protein>
    <submittedName>
        <fullName evidence="2">Uncharacterized protein</fullName>
    </submittedName>
</protein>
<dbReference type="GO" id="GO:0005246">
    <property type="term" value="F:calcium channel regulator activity"/>
    <property type="evidence" value="ECO:0007669"/>
    <property type="project" value="TreeGrafter"/>
</dbReference>
<dbReference type="GO" id="GO:0005525">
    <property type="term" value="F:GTP binding"/>
    <property type="evidence" value="ECO:0007669"/>
    <property type="project" value="TreeGrafter"/>
</dbReference>
<dbReference type="AlphaFoldDB" id="A0AAD7ZGU9"/>
<proteinExistence type="predicted"/>
<dbReference type="PANTHER" id="PTHR45775">
    <property type="entry name" value="RAD, GEM/KIR FAMILY MEMBER 2, ISOFORM C"/>
    <property type="match status" value="1"/>
</dbReference>
<keyword evidence="3" id="KW-1185">Reference proteome</keyword>
<feature type="non-terminal residue" evidence="2">
    <location>
        <position position="648"/>
    </location>
</feature>
<evidence type="ECO:0000256" key="1">
    <source>
        <dbReference type="SAM" id="MobiDB-lite"/>
    </source>
</evidence>
<feature type="compositionally biased region" description="Polar residues" evidence="1">
    <location>
        <begin position="404"/>
        <end position="418"/>
    </location>
</feature>
<evidence type="ECO:0000313" key="2">
    <source>
        <dbReference type="EMBL" id="KAJ9580308.1"/>
    </source>
</evidence>
<dbReference type="InterPro" id="IPR027417">
    <property type="entry name" value="P-loop_NTPase"/>
</dbReference>
<feature type="compositionally biased region" description="Polar residues" evidence="1">
    <location>
        <begin position="426"/>
        <end position="435"/>
    </location>
</feature>
<name>A0AAD7ZGU9_DIPPU</name>
<feature type="compositionally biased region" description="Basic residues" evidence="1">
    <location>
        <begin position="212"/>
        <end position="221"/>
    </location>
</feature>
<feature type="region of interest" description="Disordered" evidence="1">
    <location>
        <begin position="497"/>
        <end position="527"/>
    </location>
</feature>
<dbReference type="InterPro" id="IPR051641">
    <property type="entry name" value="RGK_GTP-binding_reg"/>
</dbReference>
<reference evidence="2" key="2">
    <citation type="submission" date="2023-05" db="EMBL/GenBank/DDBJ databases">
        <authorList>
            <person name="Fouks B."/>
        </authorList>
    </citation>
    <scope>NUCLEOTIDE SEQUENCE</scope>
    <source>
        <strain evidence="2">Stay&amp;Tobe</strain>
        <tissue evidence="2">Testes</tissue>
    </source>
</reference>
<feature type="region of interest" description="Disordered" evidence="1">
    <location>
        <begin position="456"/>
        <end position="483"/>
    </location>
</feature>
<gene>
    <name evidence="2" type="ORF">L9F63_004024</name>
</gene>